<dbReference type="Gene3D" id="2.60.200.20">
    <property type="match status" value="1"/>
</dbReference>
<sequence length="332" mass="37384">MVAIFECTFTHKKIYLRSPHIFGRSANSDTHLEGKDISQLHASVKWNGVVWEIFDHSRNGTMIDGALLLCEKKALLNVGTSICFGRSKQSNWTVEKLTPPCSMLLSLSGDEKYIELQNFNLIPNEIAPEFSIYRSETGQWVWECNEEVRLLRDGDQVSIAGTQWKFFNAGEIEATSSNTLAPTFTGPNIFLHFHDSWNGERVSLKMTVMDQIIDLGERVHHYCLIKLARKRLEDAKLGVDSGSQGWMDLQLFAAMLGLDVSYVNTHIFRIRNQLAQALPDGITLPNIIERRRDEVRLGSVGFEIINGSVKEGIASPTENVSTRTQAILANEK</sequence>
<protein>
    <submittedName>
        <fullName evidence="2">FHA domain-containing protein</fullName>
    </submittedName>
</protein>
<dbReference type="AlphaFoldDB" id="A0A843YXN2"/>
<dbReference type="PROSITE" id="PS50006">
    <property type="entry name" value="FHA_DOMAIN"/>
    <property type="match status" value="1"/>
</dbReference>
<dbReference type="Proteomes" id="UP000451565">
    <property type="component" value="Unassembled WGS sequence"/>
</dbReference>
<evidence type="ECO:0000259" key="1">
    <source>
        <dbReference type="PROSITE" id="PS50006"/>
    </source>
</evidence>
<evidence type="ECO:0000313" key="2">
    <source>
        <dbReference type="EMBL" id="MQR02424.1"/>
    </source>
</evidence>
<dbReference type="EMBL" id="WINI01000009">
    <property type="protein sequence ID" value="MQR02424.1"/>
    <property type="molecule type" value="Genomic_DNA"/>
</dbReference>
<evidence type="ECO:0000313" key="3">
    <source>
        <dbReference type="Proteomes" id="UP000451565"/>
    </source>
</evidence>
<reference evidence="2 3" key="1">
    <citation type="submission" date="2019-10" db="EMBL/GenBank/DDBJ databases">
        <title>Glaciimonas soli sp. nov., a psychrophilic bacterium isolated from the forest soil of a high elevation mountain in Taiwan.</title>
        <authorList>
            <person name="Wang L.-T."/>
            <person name="Shieh W.Y."/>
        </authorList>
    </citation>
    <scope>NUCLEOTIDE SEQUENCE [LARGE SCALE GENOMIC DNA]</scope>
    <source>
        <strain evidence="2 3">GS1</strain>
    </source>
</reference>
<name>A0A843YXN2_9BURK</name>
<accession>A0A843YXN2</accession>
<dbReference type="CDD" id="cd00060">
    <property type="entry name" value="FHA"/>
    <property type="match status" value="1"/>
</dbReference>
<dbReference type="OrthoDB" id="273564at2"/>
<keyword evidence="3" id="KW-1185">Reference proteome</keyword>
<comment type="caution">
    <text evidence="2">The sequence shown here is derived from an EMBL/GenBank/DDBJ whole genome shotgun (WGS) entry which is preliminary data.</text>
</comment>
<dbReference type="Pfam" id="PF00498">
    <property type="entry name" value="FHA"/>
    <property type="match status" value="1"/>
</dbReference>
<dbReference type="SUPFAM" id="SSF49879">
    <property type="entry name" value="SMAD/FHA domain"/>
    <property type="match status" value="1"/>
</dbReference>
<dbReference type="InterPro" id="IPR008984">
    <property type="entry name" value="SMAD_FHA_dom_sf"/>
</dbReference>
<organism evidence="2 3">
    <name type="scientific">Glaciimonas soli</name>
    <dbReference type="NCBI Taxonomy" id="2590999"/>
    <lineage>
        <taxon>Bacteria</taxon>
        <taxon>Pseudomonadati</taxon>
        <taxon>Pseudomonadota</taxon>
        <taxon>Betaproteobacteria</taxon>
        <taxon>Burkholderiales</taxon>
        <taxon>Oxalobacteraceae</taxon>
        <taxon>Glaciimonas</taxon>
    </lineage>
</organism>
<proteinExistence type="predicted"/>
<gene>
    <name evidence="2" type="ORF">GEV47_17240</name>
</gene>
<dbReference type="InterPro" id="IPR000253">
    <property type="entry name" value="FHA_dom"/>
</dbReference>
<dbReference type="SMART" id="SM00240">
    <property type="entry name" value="FHA"/>
    <property type="match status" value="1"/>
</dbReference>
<feature type="domain" description="FHA" evidence="1">
    <location>
        <begin position="20"/>
        <end position="68"/>
    </location>
</feature>